<dbReference type="Pfam" id="PF00107">
    <property type="entry name" value="ADH_zinc_N"/>
    <property type="match status" value="1"/>
</dbReference>
<dbReference type="PANTHER" id="PTHR45681:SF6">
    <property type="entry name" value="POLYKETIDE SYNTHASE 37"/>
    <property type="match status" value="1"/>
</dbReference>
<dbReference type="Pfam" id="PF23297">
    <property type="entry name" value="ACP_SdgA_C"/>
    <property type="match status" value="1"/>
</dbReference>
<accession>A0ABR3UL52</accession>
<keyword evidence="3" id="KW-0808">Transferase</keyword>
<dbReference type="InterPro" id="IPR029063">
    <property type="entry name" value="SAM-dependent_MTases_sf"/>
</dbReference>
<dbReference type="SMART" id="SM00823">
    <property type="entry name" value="PKS_PP"/>
    <property type="match status" value="1"/>
</dbReference>
<dbReference type="InterPro" id="IPR009081">
    <property type="entry name" value="PP-bd_ACP"/>
</dbReference>
<dbReference type="InterPro" id="IPR020843">
    <property type="entry name" value="ER"/>
</dbReference>
<name>A0ABR3UL52_9PLEO</name>
<dbReference type="PROSITE" id="PS50075">
    <property type="entry name" value="CARRIER"/>
    <property type="match status" value="1"/>
</dbReference>
<dbReference type="SUPFAM" id="SSF47336">
    <property type="entry name" value="ACP-like"/>
    <property type="match status" value="1"/>
</dbReference>
<evidence type="ECO:0000313" key="6">
    <source>
        <dbReference type="Proteomes" id="UP001578633"/>
    </source>
</evidence>
<dbReference type="EMBL" id="JBHGVX010000003">
    <property type="protein sequence ID" value="KAL1797216.1"/>
    <property type="molecule type" value="Genomic_DNA"/>
</dbReference>
<evidence type="ECO:0000313" key="5">
    <source>
        <dbReference type="EMBL" id="KAL1797216.1"/>
    </source>
</evidence>
<evidence type="ECO:0000256" key="3">
    <source>
        <dbReference type="ARBA" id="ARBA00022679"/>
    </source>
</evidence>
<proteinExistence type="predicted"/>
<dbReference type="Gene3D" id="1.10.1200.10">
    <property type="entry name" value="ACP-like"/>
    <property type="match status" value="1"/>
</dbReference>
<dbReference type="InterPro" id="IPR013968">
    <property type="entry name" value="PKS_KR"/>
</dbReference>
<dbReference type="SUPFAM" id="SSF51735">
    <property type="entry name" value="NAD(P)-binding Rossmann-fold domains"/>
    <property type="match status" value="2"/>
</dbReference>
<dbReference type="Gene3D" id="3.40.50.150">
    <property type="entry name" value="Vaccinia Virus protein VP39"/>
    <property type="match status" value="1"/>
</dbReference>
<feature type="domain" description="Carrier" evidence="4">
    <location>
        <begin position="956"/>
        <end position="1033"/>
    </location>
</feature>
<keyword evidence="2" id="KW-0597">Phosphoprotein</keyword>
<keyword evidence="1" id="KW-0596">Phosphopantetheine</keyword>
<dbReference type="PANTHER" id="PTHR45681">
    <property type="entry name" value="POLYKETIDE SYNTHASE 44-RELATED"/>
    <property type="match status" value="1"/>
</dbReference>
<dbReference type="InterPro" id="IPR036291">
    <property type="entry name" value="NAD(P)-bd_dom_sf"/>
</dbReference>
<dbReference type="CDD" id="cd05195">
    <property type="entry name" value="enoyl_red"/>
    <property type="match status" value="1"/>
</dbReference>
<dbReference type="RefSeq" id="XP_069307800.1">
    <property type="nucleotide sequence ID" value="XM_069449959.1"/>
</dbReference>
<dbReference type="InterPro" id="IPR013149">
    <property type="entry name" value="ADH-like_C"/>
</dbReference>
<protein>
    <recommendedName>
        <fullName evidence="4">Carrier domain-containing protein</fullName>
    </recommendedName>
</protein>
<evidence type="ECO:0000256" key="2">
    <source>
        <dbReference type="ARBA" id="ARBA00022553"/>
    </source>
</evidence>
<dbReference type="InterPro" id="IPR057326">
    <property type="entry name" value="KR_dom"/>
</dbReference>
<dbReference type="SMART" id="SM00829">
    <property type="entry name" value="PKS_ER"/>
    <property type="match status" value="1"/>
</dbReference>
<gene>
    <name evidence="5" type="ORF">ACET3X_003822</name>
</gene>
<organism evidence="5 6">
    <name type="scientific">Alternaria dauci</name>
    <dbReference type="NCBI Taxonomy" id="48095"/>
    <lineage>
        <taxon>Eukaryota</taxon>
        <taxon>Fungi</taxon>
        <taxon>Dikarya</taxon>
        <taxon>Ascomycota</taxon>
        <taxon>Pezizomycotina</taxon>
        <taxon>Dothideomycetes</taxon>
        <taxon>Pleosporomycetidae</taxon>
        <taxon>Pleosporales</taxon>
        <taxon>Pleosporineae</taxon>
        <taxon>Pleosporaceae</taxon>
        <taxon>Alternaria</taxon>
        <taxon>Alternaria sect. Porri</taxon>
    </lineage>
</organism>
<reference evidence="5 6" key="1">
    <citation type="submission" date="2024-09" db="EMBL/GenBank/DDBJ databases">
        <title>T2T genomes of carrot and Alternaria dauci and their utility for understanding host-pathogen interaction during carrot leaf blight disease.</title>
        <authorList>
            <person name="Liu W."/>
            <person name="Xu S."/>
            <person name="Ou C."/>
            <person name="Liu X."/>
            <person name="Zhuang F."/>
            <person name="Deng X.W."/>
        </authorList>
    </citation>
    <scope>NUCLEOTIDE SEQUENCE [LARGE SCALE GENOMIC DNA]</scope>
    <source>
        <strain evidence="5 6">A2016</strain>
    </source>
</reference>
<dbReference type="SUPFAM" id="SSF53335">
    <property type="entry name" value="S-adenosyl-L-methionine-dependent methyltransferases"/>
    <property type="match status" value="1"/>
</dbReference>
<evidence type="ECO:0000259" key="4">
    <source>
        <dbReference type="PROSITE" id="PS50075"/>
    </source>
</evidence>
<dbReference type="InterPro" id="IPR020806">
    <property type="entry name" value="PKS_PP-bd"/>
</dbReference>
<keyword evidence="6" id="KW-1185">Reference proteome</keyword>
<dbReference type="GeneID" id="96084144"/>
<dbReference type="SMART" id="SM00822">
    <property type="entry name" value="PKS_KR"/>
    <property type="match status" value="1"/>
</dbReference>
<dbReference type="InterPro" id="IPR050444">
    <property type="entry name" value="Polyketide_Synthase"/>
</dbReference>
<dbReference type="CDD" id="cd02440">
    <property type="entry name" value="AdoMet_MTases"/>
    <property type="match status" value="1"/>
</dbReference>
<dbReference type="InterPro" id="IPR013217">
    <property type="entry name" value="Methyltransf_12"/>
</dbReference>
<comment type="caution">
    <text evidence="5">The sequence shown here is derived from an EMBL/GenBank/DDBJ whole genome shotgun (WGS) entry which is preliminary data.</text>
</comment>
<dbReference type="InterPro" id="IPR036736">
    <property type="entry name" value="ACP-like_sf"/>
</dbReference>
<sequence>MMEDGLLNRYYQELPQLRNGSYKHLRKVVELYSVVEPGARVIEIGGGTGGATSVVLDAFATRSEDGAGATLLGHYHFTDISSGFFGAAKAKFVTWEDKMSYSKLDIEQDPLEQGFAAHSYDLVVASHVLHATPSLERTLSNVRKLLRPGGKLVLLEGSQDSLDVQLIFGTVETWWLSEEPERQTCPYVNLEVWDEALRAAGFTGIEFDIGDCENPEVQFTSTILTHAENQDPLYPSSTSIVVPSTPESQAWLDQVASTVQRVTGSAPLVESFEEVEANDDRLLIVALDHHTPFVDTMNEKAFEKLRRLLLRSKGILWLSFGGAVDNEDPRFAQMDGLFRTLRREDPSKRYVRLACERPQQSWPAETIQILAHVLKQSFDYSPVGNFNVDWEYSVKDQRLYVPRLYPDLAQDRAASGGDQPPQLQDFSYSGKTLAIQRSRIGVSGIGSCFVETSSTVEDLPSGLIEIEPKAFGLNVVLLHFATAGINRAALALAQNIGAEIFVTCGTDEERKVLLRDYNIFNSHILPSEATSLVAAIKSQTNGQGVDVTLSSVTGSLLKACWECTAPFGRFIQIGRVDAEKSKHLDIDMRGTIFHKALANSIELLQHEGARLARPVKVFRLDEVDKAFQLVRGGSYLGSAVILPQPGDEVHVISKTEPSLGLDSPDSTYLIIGGLGGIGLAAAYWMMEKGAKNLMIVSRNAVAHPKGLALAQQGSKYGCNVYLRNCDISDGEAVCSLLVKAREELPPIRGVLQIAAILDDTVFERMTFEQWQKAIGPKVTGTWALHHNLPDVDFFITTSSATGVLGNVSQSNYTAGGTFQDAFARYRTSLGLPAVTIDLGPIDDVGYVAQGGDAVKMRVEKALGMKCLPIAHVLRLFEDAIRNPNRRRAENSQVITCISGYRNLVDDPAVRKDRRLGTLRLGDATATEPSAHAQSESSQNIDGLVSQLSAESLSEGRLKEVITDLLVAKVAELFSLEKSDIDTGDALTSIGVDSLVAVDFRNWLGSVVKAKVSIFEILQTASLAEFASLVAERRR</sequence>
<dbReference type="Gene3D" id="3.40.50.720">
    <property type="entry name" value="NAD(P)-binding Rossmann-like Domain"/>
    <property type="match status" value="2"/>
</dbReference>
<dbReference type="Pfam" id="PF23114">
    <property type="entry name" value="NAD-bd_HRPKS_sdrA"/>
    <property type="match status" value="1"/>
</dbReference>
<dbReference type="Gene3D" id="3.90.180.10">
    <property type="entry name" value="Medium-chain alcohol dehydrogenases, catalytic domain"/>
    <property type="match status" value="1"/>
</dbReference>
<dbReference type="Proteomes" id="UP001578633">
    <property type="component" value="Chromosome 3"/>
</dbReference>
<evidence type="ECO:0000256" key="1">
    <source>
        <dbReference type="ARBA" id="ARBA00022450"/>
    </source>
</evidence>
<dbReference type="InterPro" id="IPR056501">
    <property type="entry name" value="NAD-bd_HRPKS_sdrA"/>
</dbReference>
<dbReference type="Pfam" id="PF08242">
    <property type="entry name" value="Methyltransf_12"/>
    <property type="match status" value="1"/>
</dbReference>
<dbReference type="Pfam" id="PF08659">
    <property type="entry name" value="KR"/>
    <property type="match status" value="1"/>
</dbReference>